<sequence>MSPKNVFNDDIVAVENTDIKEGGPFTKIDPIAEKKLVRKLDLILLPMFCLIYCANSVDRTAIGLENDLGMRSNDLNIALTVFFICFIAVEVPSNLALRRVGSVWVAYLVIGFGTVALGSAFTRNYAELLVTRVFLGLSEGGILARLVYILARYYRRHELVLRMGLFFGLGPSLAGSFGGLLSSGLLALDDFGPVKRWRKIFFVEGVVTIGIGILLIFFIPNDPRETKMLNEEERKLAIERTNADATVKTDGFKEKATPKLIFRSFSIWTLTCAMGYLFINISFQGLSLFLPTVVNSLGEFSVVEAQLRTVPCYIVGAVWAISSCFASWYLNSRGIAIIASMLFQALGYAIAIGTKNPHARYAACFFSIMGGTSSGPLFLTWGMDNAAPDTMRAVASAAIAAISAFGAIISVWTYLPADAPDYHKGNSINLGAALCVITFTILGMVYLKRENMKRERGERDYRLEGRTEEQIRDLGYKHPRFRYQL</sequence>
<evidence type="ECO:0000313" key="7">
    <source>
        <dbReference type="EMBL" id="KAF9453602.1"/>
    </source>
</evidence>
<dbReference type="FunFam" id="1.20.1250.20:FF:000013">
    <property type="entry name" value="MFS general substrate transporter"/>
    <property type="match status" value="1"/>
</dbReference>
<gene>
    <name evidence="7" type="ORF">P691DRAFT_755453</name>
</gene>
<evidence type="ECO:0000256" key="1">
    <source>
        <dbReference type="ARBA" id="ARBA00004141"/>
    </source>
</evidence>
<reference evidence="7" key="1">
    <citation type="submission" date="2020-11" db="EMBL/GenBank/DDBJ databases">
        <authorList>
            <consortium name="DOE Joint Genome Institute"/>
            <person name="Ahrendt S."/>
            <person name="Riley R."/>
            <person name="Andreopoulos W."/>
            <person name="Labutti K."/>
            <person name="Pangilinan J."/>
            <person name="Ruiz-Duenas F.J."/>
            <person name="Barrasa J.M."/>
            <person name="Sanchez-Garcia M."/>
            <person name="Camarero S."/>
            <person name="Miyauchi S."/>
            <person name="Serrano A."/>
            <person name="Linde D."/>
            <person name="Babiker R."/>
            <person name="Drula E."/>
            <person name="Ayuso-Fernandez I."/>
            <person name="Pacheco R."/>
            <person name="Padilla G."/>
            <person name="Ferreira P."/>
            <person name="Barriuso J."/>
            <person name="Kellner H."/>
            <person name="Castanera R."/>
            <person name="Alfaro M."/>
            <person name="Ramirez L."/>
            <person name="Pisabarro A.G."/>
            <person name="Kuo A."/>
            <person name="Tritt A."/>
            <person name="Lipzen A."/>
            <person name="He G."/>
            <person name="Yan M."/>
            <person name="Ng V."/>
            <person name="Cullen D."/>
            <person name="Martin F."/>
            <person name="Rosso M.-N."/>
            <person name="Henrissat B."/>
            <person name="Hibbett D."/>
            <person name="Martinez A.T."/>
            <person name="Grigoriev I.V."/>
        </authorList>
    </citation>
    <scope>NUCLEOTIDE SEQUENCE</scope>
    <source>
        <strain evidence="7">MF-IS2</strain>
    </source>
</reference>
<dbReference type="SUPFAM" id="SSF103473">
    <property type="entry name" value="MFS general substrate transporter"/>
    <property type="match status" value="1"/>
</dbReference>
<feature type="transmembrane region" description="Helical" evidence="6">
    <location>
        <begin position="335"/>
        <end position="353"/>
    </location>
</feature>
<keyword evidence="5 6" id="KW-0472">Membrane</keyword>
<feature type="transmembrane region" description="Helical" evidence="6">
    <location>
        <begin position="310"/>
        <end position="330"/>
    </location>
</feature>
<dbReference type="InterPro" id="IPR011701">
    <property type="entry name" value="MFS"/>
</dbReference>
<dbReference type="PANTHER" id="PTHR43791:SF36">
    <property type="entry name" value="TRANSPORTER, PUTATIVE (AFU_ORTHOLOGUE AFUA_6G08340)-RELATED"/>
    <property type="match status" value="1"/>
</dbReference>
<dbReference type="InterPro" id="IPR036259">
    <property type="entry name" value="MFS_trans_sf"/>
</dbReference>
<feature type="transmembrane region" description="Helical" evidence="6">
    <location>
        <begin position="393"/>
        <end position="415"/>
    </location>
</feature>
<feature type="transmembrane region" description="Helical" evidence="6">
    <location>
        <begin position="133"/>
        <end position="151"/>
    </location>
</feature>
<feature type="transmembrane region" description="Helical" evidence="6">
    <location>
        <begin position="163"/>
        <end position="188"/>
    </location>
</feature>
<accession>A0A9P5XLB6</accession>
<dbReference type="AlphaFoldDB" id="A0A9P5XLB6"/>
<dbReference type="GO" id="GO:0022857">
    <property type="term" value="F:transmembrane transporter activity"/>
    <property type="evidence" value="ECO:0007669"/>
    <property type="project" value="InterPro"/>
</dbReference>
<comment type="subcellular location">
    <subcellularLocation>
        <location evidence="1">Membrane</location>
        <topology evidence="1">Multi-pass membrane protein</topology>
    </subcellularLocation>
</comment>
<feature type="transmembrane region" description="Helical" evidence="6">
    <location>
        <begin position="200"/>
        <end position="219"/>
    </location>
</feature>
<organism evidence="7 8">
    <name type="scientific">Macrolepiota fuliginosa MF-IS2</name>
    <dbReference type="NCBI Taxonomy" id="1400762"/>
    <lineage>
        <taxon>Eukaryota</taxon>
        <taxon>Fungi</taxon>
        <taxon>Dikarya</taxon>
        <taxon>Basidiomycota</taxon>
        <taxon>Agaricomycotina</taxon>
        <taxon>Agaricomycetes</taxon>
        <taxon>Agaricomycetidae</taxon>
        <taxon>Agaricales</taxon>
        <taxon>Agaricineae</taxon>
        <taxon>Agaricaceae</taxon>
        <taxon>Macrolepiota</taxon>
    </lineage>
</organism>
<dbReference type="Gene3D" id="1.20.1250.20">
    <property type="entry name" value="MFS general substrate transporter like domains"/>
    <property type="match status" value="1"/>
</dbReference>
<keyword evidence="8" id="KW-1185">Reference proteome</keyword>
<feature type="transmembrane region" description="Helical" evidence="6">
    <location>
        <begin position="104"/>
        <end position="121"/>
    </location>
</feature>
<dbReference type="EMBL" id="MU151060">
    <property type="protein sequence ID" value="KAF9453602.1"/>
    <property type="molecule type" value="Genomic_DNA"/>
</dbReference>
<evidence type="ECO:0000256" key="5">
    <source>
        <dbReference type="ARBA" id="ARBA00023136"/>
    </source>
</evidence>
<dbReference type="Pfam" id="PF07690">
    <property type="entry name" value="MFS_1"/>
    <property type="match status" value="1"/>
</dbReference>
<evidence type="ECO:0000256" key="4">
    <source>
        <dbReference type="ARBA" id="ARBA00022989"/>
    </source>
</evidence>
<protein>
    <submittedName>
        <fullName evidence="7">MFS general substrate transporter</fullName>
    </submittedName>
</protein>
<dbReference type="OrthoDB" id="2962993at2759"/>
<feature type="transmembrane region" description="Helical" evidence="6">
    <location>
        <begin position="359"/>
        <end position="381"/>
    </location>
</feature>
<keyword evidence="3 6" id="KW-0812">Transmembrane</keyword>
<keyword evidence="4 6" id="KW-1133">Transmembrane helix</keyword>
<evidence type="ECO:0000313" key="8">
    <source>
        <dbReference type="Proteomes" id="UP000807342"/>
    </source>
</evidence>
<keyword evidence="2" id="KW-0813">Transport</keyword>
<feature type="transmembrane region" description="Helical" evidence="6">
    <location>
        <begin position="77"/>
        <end position="97"/>
    </location>
</feature>
<comment type="caution">
    <text evidence="7">The sequence shown here is derived from an EMBL/GenBank/DDBJ whole genome shotgun (WGS) entry which is preliminary data.</text>
</comment>
<dbReference type="PANTHER" id="PTHR43791">
    <property type="entry name" value="PERMEASE-RELATED"/>
    <property type="match status" value="1"/>
</dbReference>
<feature type="transmembrane region" description="Helical" evidence="6">
    <location>
        <begin position="265"/>
        <end position="290"/>
    </location>
</feature>
<dbReference type="GO" id="GO:0016020">
    <property type="term" value="C:membrane"/>
    <property type="evidence" value="ECO:0007669"/>
    <property type="project" value="UniProtKB-SubCell"/>
</dbReference>
<evidence type="ECO:0000256" key="6">
    <source>
        <dbReference type="SAM" id="Phobius"/>
    </source>
</evidence>
<evidence type="ECO:0000256" key="2">
    <source>
        <dbReference type="ARBA" id="ARBA00022448"/>
    </source>
</evidence>
<proteinExistence type="predicted"/>
<evidence type="ECO:0000256" key="3">
    <source>
        <dbReference type="ARBA" id="ARBA00022692"/>
    </source>
</evidence>
<dbReference type="Proteomes" id="UP000807342">
    <property type="component" value="Unassembled WGS sequence"/>
</dbReference>
<feature type="transmembrane region" description="Helical" evidence="6">
    <location>
        <begin position="427"/>
        <end position="447"/>
    </location>
</feature>
<name>A0A9P5XLB6_9AGAR</name>